<dbReference type="Proteomes" id="UP000248349">
    <property type="component" value="Unassembled WGS sequence"/>
</dbReference>
<dbReference type="OrthoDB" id="2143914at2759"/>
<reference evidence="2 3" key="1">
    <citation type="submission" date="2016-12" db="EMBL/GenBank/DDBJ databases">
        <title>The genomes of Aspergillus section Nigri reveals drivers in fungal speciation.</title>
        <authorList>
            <consortium name="DOE Joint Genome Institute"/>
            <person name="Vesth T.C."/>
            <person name="Nybo J."/>
            <person name="Theobald S."/>
            <person name="Brandl J."/>
            <person name="Frisvad J.C."/>
            <person name="Nielsen K.F."/>
            <person name="Lyhne E.K."/>
            <person name="Kogle M.E."/>
            <person name="Kuo A."/>
            <person name="Riley R."/>
            <person name="Clum A."/>
            <person name="Nolan M."/>
            <person name="Lipzen A."/>
            <person name="Salamov A."/>
            <person name="Henrissat B."/>
            <person name="Wiebenga A."/>
            <person name="De Vries R.P."/>
            <person name="Grigoriev I.V."/>
            <person name="Mortensen U.H."/>
            <person name="Andersen M.R."/>
            <person name="Baker S.E."/>
        </authorList>
    </citation>
    <scope>NUCLEOTIDE SEQUENCE [LARGE SCALE GENOMIC DNA]</scope>
    <source>
        <strain evidence="2 3">JOP 1030-1</strain>
    </source>
</reference>
<evidence type="ECO:0000313" key="2">
    <source>
        <dbReference type="EMBL" id="PYH48580.1"/>
    </source>
</evidence>
<organism evidence="2 3">
    <name type="scientific">Aspergillus saccharolyticus JOP 1030-1</name>
    <dbReference type="NCBI Taxonomy" id="1450539"/>
    <lineage>
        <taxon>Eukaryota</taxon>
        <taxon>Fungi</taxon>
        <taxon>Dikarya</taxon>
        <taxon>Ascomycota</taxon>
        <taxon>Pezizomycotina</taxon>
        <taxon>Eurotiomycetes</taxon>
        <taxon>Eurotiomycetidae</taxon>
        <taxon>Eurotiales</taxon>
        <taxon>Aspergillaceae</taxon>
        <taxon>Aspergillus</taxon>
        <taxon>Aspergillus subgen. Circumdati</taxon>
    </lineage>
</organism>
<name>A0A318ZWV4_9EURO</name>
<keyword evidence="3" id="KW-1185">Reference proteome</keyword>
<feature type="compositionally biased region" description="Polar residues" evidence="1">
    <location>
        <begin position="132"/>
        <end position="143"/>
    </location>
</feature>
<dbReference type="GeneID" id="37079123"/>
<dbReference type="EMBL" id="KZ821221">
    <property type="protein sequence ID" value="PYH48580.1"/>
    <property type="molecule type" value="Genomic_DNA"/>
</dbReference>
<sequence length="226" mass="24267">MAWLSAEQGEAKEMTPQAVLDAHERSDGAYTEGLDALTSVSHVQLDHVLKCAPPSLFMLGTPAPVTVSTSFPCAPAWELSTQSEVPETDPLCSSPSNGTMVSSWDHLALWGTITEGDTDLLNMLRHPAAASSPEQQATSNQDLSRPERGSKPSPSDSGWTPQDVIHDPTSSVPQMILTVENPESETMAKILEILIQAKIKATTSITPKLISDKMLIHQLQVSRSSG</sequence>
<evidence type="ECO:0000313" key="3">
    <source>
        <dbReference type="Proteomes" id="UP000248349"/>
    </source>
</evidence>
<dbReference type="AlphaFoldDB" id="A0A318ZWV4"/>
<protein>
    <submittedName>
        <fullName evidence="2">Uncharacterized protein</fullName>
    </submittedName>
</protein>
<dbReference type="RefSeq" id="XP_025434562.1">
    <property type="nucleotide sequence ID" value="XM_025577894.1"/>
</dbReference>
<evidence type="ECO:0000256" key="1">
    <source>
        <dbReference type="SAM" id="MobiDB-lite"/>
    </source>
</evidence>
<feature type="region of interest" description="Disordered" evidence="1">
    <location>
        <begin position="129"/>
        <end position="168"/>
    </location>
</feature>
<accession>A0A318ZWV4</accession>
<gene>
    <name evidence="2" type="ORF">BP01DRAFT_389179</name>
</gene>
<proteinExistence type="predicted"/>